<organism evidence="7 8">
    <name type="scientific">Fonsecaea multimorphosa CBS 102226</name>
    <dbReference type="NCBI Taxonomy" id="1442371"/>
    <lineage>
        <taxon>Eukaryota</taxon>
        <taxon>Fungi</taxon>
        <taxon>Dikarya</taxon>
        <taxon>Ascomycota</taxon>
        <taxon>Pezizomycotina</taxon>
        <taxon>Eurotiomycetes</taxon>
        <taxon>Chaetothyriomycetidae</taxon>
        <taxon>Chaetothyriales</taxon>
        <taxon>Herpotrichiellaceae</taxon>
        <taxon>Fonsecaea</taxon>
    </lineage>
</organism>
<feature type="region of interest" description="Disordered" evidence="5">
    <location>
        <begin position="319"/>
        <end position="409"/>
    </location>
</feature>
<keyword evidence="2 6" id="KW-0812">Transmembrane</keyword>
<feature type="transmembrane region" description="Helical" evidence="6">
    <location>
        <begin position="125"/>
        <end position="143"/>
    </location>
</feature>
<evidence type="ECO:0000256" key="4">
    <source>
        <dbReference type="ARBA" id="ARBA00023136"/>
    </source>
</evidence>
<name>A0A0D2HDS0_9EURO</name>
<dbReference type="OrthoDB" id="4161306at2759"/>
<evidence type="ECO:0000313" key="8">
    <source>
        <dbReference type="Proteomes" id="UP000053411"/>
    </source>
</evidence>
<feature type="region of interest" description="Disordered" evidence="5">
    <location>
        <begin position="190"/>
        <end position="230"/>
    </location>
</feature>
<keyword evidence="3 6" id="KW-1133">Transmembrane helix</keyword>
<dbReference type="PANTHER" id="PTHR35814">
    <property type="match status" value="1"/>
</dbReference>
<feature type="region of interest" description="Disordered" evidence="5">
    <location>
        <begin position="422"/>
        <end position="445"/>
    </location>
</feature>
<accession>A0A0D2HDS0</accession>
<dbReference type="Proteomes" id="UP000053411">
    <property type="component" value="Unassembled WGS sequence"/>
</dbReference>
<evidence type="ECO:0000256" key="1">
    <source>
        <dbReference type="ARBA" id="ARBA00004370"/>
    </source>
</evidence>
<evidence type="ECO:0000256" key="3">
    <source>
        <dbReference type="ARBA" id="ARBA00022989"/>
    </source>
</evidence>
<dbReference type="VEuPathDB" id="FungiDB:Z520_04674"/>
<keyword evidence="8" id="KW-1185">Reference proteome</keyword>
<protein>
    <submittedName>
        <fullName evidence="7">Uncharacterized protein</fullName>
    </submittedName>
</protein>
<gene>
    <name evidence="7" type="ORF">Z520_04674</name>
</gene>
<dbReference type="InterPro" id="IPR001129">
    <property type="entry name" value="Membr-assoc_MAPEG"/>
</dbReference>
<feature type="compositionally biased region" description="Low complexity" evidence="5">
    <location>
        <begin position="328"/>
        <end position="340"/>
    </location>
</feature>
<dbReference type="Gene3D" id="1.20.120.550">
    <property type="entry name" value="Membrane associated eicosanoid/glutathione metabolism-like domain"/>
    <property type="match status" value="1"/>
</dbReference>
<dbReference type="SUPFAM" id="SSF161084">
    <property type="entry name" value="MAPEG domain-like"/>
    <property type="match status" value="1"/>
</dbReference>
<comment type="subcellular location">
    <subcellularLocation>
        <location evidence="1">Membrane</location>
    </subcellularLocation>
</comment>
<dbReference type="GeneID" id="27710420"/>
<feature type="compositionally biased region" description="Polar residues" evidence="5">
    <location>
        <begin position="367"/>
        <end position="382"/>
    </location>
</feature>
<feature type="compositionally biased region" description="Polar residues" evidence="5">
    <location>
        <begin position="262"/>
        <end position="272"/>
    </location>
</feature>
<dbReference type="RefSeq" id="XP_016634158.1">
    <property type="nucleotide sequence ID" value="XM_016775178.1"/>
</dbReference>
<evidence type="ECO:0000256" key="6">
    <source>
        <dbReference type="SAM" id="Phobius"/>
    </source>
</evidence>
<dbReference type="EMBL" id="KN848068">
    <property type="protein sequence ID" value="KIY00036.1"/>
    <property type="molecule type" value="Genomic_DNA"/>
</dbReference>
<sequence>MLPVTATFAPAFAVYYALLNLRVSMVRVSCNTMMGTDAANKSSKSSQSSSALKPDYSNDLLVSARCHANFVENVPYALLVASFVELNGGNTRFLTASLAALLFFRVAHVEFGLKAKDSMGWGRPVGYFGTLGFVVGMSSYAAWLSPLSPPPYLDCNCEPHKHGMIVKDPPVCSRCADQPESLAKLEQHVRVPRKGSDSVLPPKGLLDGASSRLSLTNPLDPEANRLGNVSQRHQMPTPWMTLLSSDRRGEPFGTPLQKQGRAYSTSFTTAPQSPGVIHGVSRPEFSRLPRPGLSKRLPILSPESVAASHTHLVEQIPAGSSNHQEFEASPPTQSSASPSQCLRTPASDYADRSQSDARSRIRRSISTTKAINPFRRSSTAKSSLAPAESCGPAKMHTPQSSQDNVPGRAPFFKDLSAFFNLRSKAGKPSPPRRFSPVSTRANESGSSLDRACQRCGVDMSDWWVRRQSGAQSRDSEGDRGRPVDRICESCKAAGTVARAMPGAWD</sequence>
<dbReference type="STRING" id="1442371.A0A0D2HDS0"/>
<evidence type="ECO:0000313" key="7">
    <source>
        <dbReference type="EMBL" id="KIY00036.1"/>
    </source>
</evidence>
<reference evidence="7 8" key="1">
    <citation type="submission" date="2015-01" db="EMBL/GenBank/DDBJ databases">
        <title>The Genome Sequence of Fonsecaea multimorphosa CBS 102226.</title>
        <authorList>
            <consortium name="The Broad Institute Genomics Platform"/>
            <person name="Cuomo C."/>
            <person name="de Hoog S."/>
            <person name="Gorbushina A."/>
            <person name="Stielow B."/>
            <person name="Teixiera M."/>
            <person name="Abouelleil A."/>
            <person name="Chapman S.B."/>
            <person name="Priest M."/>
            <person name="Young S.K."/>
            <person name="Wortman J."/>
            <person name="Nusbaum C."/>
            <person name="Birren B."/>
        </authorList>
    </citation>
    <scope>NUCLEOTIDE SEQUENCE [LARGE SCALE GENOMIC DNA]</scope>
    <source>
        <strain evidence="7 8">CBS 102226</strain>
    </source>
</reference>
<feature type="region of interest" description="Disordered" evidence="5">
    <location>
        <begin position="244"/>
        <end position="296"/>
    </location>
</feature>
<evidence type="ECO:0000256" key="2">
    <source>
        <dbReference type="ARBA" id="ARBA00022692"/>
    </source>
</evidence>
<feature type="compositionally biased region" description="Basic and acidic residues" evidence="5">
    <location>
        <begin position="349"/>
        <end position="359"/>
    </location>
</feature>
<dbReference type="PANTHER" id="PTHR35814:SF1">
    <property type="entry name" value="GLUTATHIONE S-TRANSFERASE-RELATED"/>
    <property type="match status" value="1"/>
</dbReference>
<feature type="compositionally biased region" description="Polar residues" evidence="5">
    <location>
        <begin position="436"/>
        <end position="445"/>
    </location>
</feature>
<dbReference type="AlphaFoldDB" id="A0A0D2HDS0"/>
<proteinExistence type="predicted"/>
<dbReference type="Pfam" id="PF01124">
    <property type="entry name" value="MAPEG"/>
    <property type="match status" value="1"/>
</dbReference>
<keyword evidence="4 6" id="KW-0472">Membrane</keyword>
<evidence type="ECO:0000256" key="5">
    <source>
        <dbReference type="SAM" id="MobiDB-lite"/>
    </source>
</evidence>
<dbReference type="GO" id="GO:0016020">
    <property type="term" value="C:membrane"/>
    <property type="evidence" value="ECO:0007669"/>
    <property type="project" value="UniProtKB-SubCell"/>
</dbReference>
<dbReference type="InterPro" id="IPR023352">
    <property type="entry name" value="MAPEG-like_dom_sf"/>
</dbReference>